<dbReference type="Gene3D" id="2.30.30.40">
    <property type="entry name" value="SH3 Domains"/>
    <property type="match status" value="1"/>
</dbReference>
<evidence type="ECO:0000256" key="3">
    <source>
        <dbReference type="ARBA" id="ARBA00022490"/>
    </source>
</evidence>
<evidence type="ECO:0000313" key="5">
    <source>
        <dbReference type="EMBL" id="MYN16973.1"/>
    </source>
</evidence>
<evidence type="ECO:0000313" key="6">
    <source>
        <dbReference type="Proteomes" id="UP000484875"/>
    </source>
</evidence>
<dbReference type="Pfam" id="PF01584">
    <property type="entry name" value="CheW"/>
    <property type="match status" value="1"/>
</dbReference>
<dbReference type="InterPro" id="IPR039315">
    <property type="entry name" value="CheW"/>
</dbReference>
<evidence type="ECO:0000259" key="4">
    <source>
        <dbReference type="PROSITE" id="PS50851"/>
    </source>
</evidence>
<evidence type="ECO:0000256" key="1">
    <source>
        <dbReference type="ARBA" id="ARBA00004496"/>
    </source>
</evidence>
<dbReference type="PROSITE" id="PS50851">
    <property type="entry name" value="CHEW"/>
    <property type="match status" value="1"/>
</dbReference>
<dbReference type="Gene3D" id="2.40.50.180">
    <property type="entry name" value="CheA-289, Domain 4"/>
    <property type="match status" value="1"/>
</dbReference>
<dbReference type="RefSeq" id="WP_161089637.1">
    <property type="nucleotide sequence ID" value="NZ_WWCV01000013.1"/>
</dbReference>
<dbReference type="Proteomes" id="UP000484875">
    <property type="component" value="Unassembled WGS sequence"/>
</dbReference>
<dbReference type="GO" id="GO:0007165">
    <property type="term" value="P:signal transduction"/>
    <property type="evidence" value="ECO:0007669"/>
    <property type="project" value="InterPro"/>
</dbReference>
<dbReference type="PANTHER" id="PTHR22617">
    <property type="entry name" value="CHEMOTAXIS SENSOR HISTIDINE KINASE-RELATED"/>
    <property type="match status" value="1"/>
</dbReference>
<dbReference type="InterPro" id="IPR036061">
    <property type="entry name" value="CheW-like_dom_sf"/>
</dbReference>
<dbReference type="SMART" id="SM00260">
    <property type="entry name" value="CheW"/>
    <property type="match status" value="1"/>
</dbReference>
<organism evidence="5 6">
    <name type="scientific">Duganella vulcania</name>
    <dbReference type="NCBI Taxonomy" id="2692166"/>
    <lineage>
        <taxon>Bacteria</taxon>
        <taxon>Pseudomonadati</taxon>
        <taxon>Pseudomonadota</taxon>
        <taxon>Betaproteobacteria</taxon>
        <taxon>Burkholderiales</taxon>
        <taxon>Oxalobacteraceae</taxon>
        <taxon>Telluria group</taxon>
        <taxon>Duganella</taxon>
    </lineage>
</organism>
<dbReference type="GO" id="GO:0006935">
    <property type="term" value="P:chemotaxis"/>
    <property type="evidence" value="ECO:0007669"/>
    <property type="project" value="InterPro"/>
</dbReference>
<dbReference type="EMBL" id="WWCV01000013">
    <property type="protein sequence ID" value="MYN16973.1"/>
    <property type="molecule type" value="Genomic_DNA"/>
</dbReference>
<evidence type="ECO:0000256" key="2">
    <source>
        <dbReference type="ARBA" id="ARBA00021483"/>
    </source>
</evidence>
<dbReference type="InterPro" id="IPR002545">
    <property type="entry name" value="CheW-lke_dom"/>
</dbReference>
<keyword evidence="3" id="KW-0963">Cytoplasm</keyword>
<accession>A0A845HHV1</accession>
<name>A0A845HHV1_9BURK</name>
<comment type="caution">
    <text evidence="5">The sequence shown here is derived from an EMBL/GenBank/DDBJ whole genome shotgun (WGS) entry which is preliminary data.</text>
</comment>
<feature type="domain" description="CheW-like" evidence="4">
    <location>
        <begin position="78"/>
        <end position="225"/>
    </location>
</feature>
<keyword evidence="6" id="KW-1185">Reference proteome</keyword>
<dbReference type="PANTHER" id="PTHR22617:SF45">
    <property type="entry name" value="CHEMOTAXIS PROTEIN CHEW"/>
    <property type="match status" value="1"/>
</dbReference>
<dbReference type="AlphaFoldDB" id="A0A845HHV1"/>
<protein>
    <recommendedName>
        <fullName evidence="2">Chemotaxis protein CheW</fullName>
    </recommendedName>
</protein>
<comment type="subcellular location">
    <subcellularLocation>
        <location evidence="1">Cytoplasm</location>
    </subcellularLocation>
</comment>
<reference evidence="5 6" key="1">
    <citation type="submission" date="2019-12" db="EMBL/GenBank/DDBJ databases">
        <title>Novel species isolated from a subtropical stream in China.</title>
        <authorList>
            <person name="Lu H."/>
        </authorList>
    </citation>
    <scope>NUCLEOTIDE SEQUENCE [LARGE SCALE GENOMIC DNA]</scope>
    <source>
        <strain evidence="5 6">FT107W</strain>
    </source>
</reference>
<dbReference type="GO" id="GO:0005829">
    <property type="term" value="C:cytosol"/>
    <property type="evidence" value="ECO:0007669"/>
    <property type="project" value="TreeGrafter"/>
</dbReference>
<proteinExistence type="predicted"/>
<dbReference type="SUPFAM" id="SSF50341">
    <property type="entry name" value="CheW-like"/>
    <property type="match status" value="1"/>
</dbReference>
<sequence length="228" mass="24856">MNTTTSPIAIASIDDCWNRIGVIGDQSCEKLDQAIHCRNCEVYAGAAQRNLQRPVGDDYKKEWAAHFRQAAVGTQQLDASCLVFRIGREWLSLPTKIFVSVAPQAKPHRLPHRTEPGLSGIVNVGGTLYPCMSLAALLGIDENEGDAATGRHTFARLLLTQWEDQAYALPVADLHGILRYATKSVQAPAATINKGLSRFLSGVIAHQDMHIGVLDSALIGYQLARSLR</sequence>
<gene>
    <name evidence="5" type="ORF">GTP81_09425</name>
</gene>